<dbReference type="InterPro" id="IPR001647">
    <property type="entry name" value="HTH_TetR"/>
</dbReference>
<dbReference type="GO" id="GO:0003700">
    <property type="term" value="F:DNA-binding transcription factor activity"/>
    <property type="evidence" value="ECO:0007669"/>
    <property type="project" value="TreeGrafter"/>
</dbReference>
<evidence type="ECO:0000259" key="4">
    <source>
        <dbReference type="PROSITE" id="PS50977"/>
    </source>
</evidence>
<dbReference type="STRING" id="33881.NS184_05895"/>
<protein>
    <submittedName>
        <fullName evidence="5">TetR family transcriptional regulator</fullName>
    </submittedName>
</protein>
<dbReference type="PANTHER" id="PTHR30055">
    <property type="entry name" value="HTH-TYPE TRANSCRIPTIONAL REGULATOR RUTR"/>
    <property type="match status" value="1"/>
</dbReference>
<feature type="domain" description="HTH tetR-type" evidence="4">
    <location>
        <begin position="16"/>
        <end position="74"/>
    </location>
</feature>
<evidence type="ECO:0000256" key="2">
    <source>
        <dbReference type="PROSITE-ProRule" id="PRU00335"/>
    </source>
</evidence>
<comment type="caution">
    <text evidence="5">The sequence shown here is derived from an EMBL/GenBank/DDBJ whole genome shotgun (WGS) entry which is preliminary data.</text>
</comment>
<dbReference type="GO" id="GO:0000976">
    <property type="term" value="F:transcription cis-regulatory region binding"/>
    <property type="evidence" value="ECO:0007669"/>
    <property type="project" value="TreeGrafter"/>
</dbReference>
<name>A0A175RXT6_9MICO</name>
<evidence type="ECO:0000313" key="6">
    <source>
        <dbReference type="Proteomes" id="UP000078252"/>
    </source>
</evidence>
<feature type="compositionally biased region" description="Low complexity" evidence="3">
    <location>
        <begin position="211"/>
        <end position="234"/>
    </location>
</feature>
<dbReference type="EMBL" id="LDQC01000031">
    <property type="protein sequence ID" value="KTR08357.1"/>
    <property type="molecule type" value="Genomic_DNA"/>
</dbReference>
<keyword evidence="1 2" id="KW-0238">DNA-binding</keyword>
<dbReference type="OrthoDB" id="3869819at2"/>
<dbReference type="PANTHER" id="PTHR30055:SF209">
    <property type="entry name" value="POSSIBLE TRANSCRIPTIONAL REGULATORY PROTEIN (PROBABLY TETR-FAMILY)"/>
    <property type="match status" value="1"/>
</dbReference>
<sequence>MPTPAASTRAPRRDATENRAALLEAAKTELQRDPDASLETIAAAAGLSRRAVYGHFPSRDDLVREVVTIGAARIAAAMPTTGDLVDVPPAARIAAIAVALWAEVSHVRSMAAVAVREPFIQSVAAEFAPVRARVREACALGIADGTMRDDVSPDALGRLVEDACIAVLDEATRSGTSDAAGRRMVVLSALGVTGIDWRTALLSEPAPPAAASPTPSATASPTSSSPTSTEEPSA</sequence>
<feature type="region of interest" description="Disordered" evidence="3">
    <location>
        <begin position="205"/>
        <end position="234"/>
    </location>
</feature>
<dbReference type="Pfam" id="PF00440">
    <property type="entry name" value="TetR_N"/>
    <property type="match status" value="1"/>
</dbReference>
<feature type="DNA-binding region" description="H-T-H motif" evidence="2">
    <location>
        <begin position="37"/>
        <end position="56"/>
    </location>
</feature>
<evidence type="ECO:0000256" key="3">
    <source>
        <dbReference type="SAM" id="MobiDB-lite"/>
    </source>
</evidence>
<dbReference type="Gene3D" id="1.10.357.10">
    <property type="entry name" value="Tetracycline Repressor, domain 2"/>
    <property type="match status" value="1"/>
</dbReference>
<dbReference type="Proteomes" id="UP000078252">
    <property type="component" value="Unassembled WGS sequence"/>
</dbReference>
<proteinExistence type="predicted"/>
<dbReference type="RefSeq" id="WP_058725205.1">
    <property type="nucleotide sequence ID" value="NZ_LDQC01000031.1"/>
</dbReference>
<dbReference type="SUPFAM" id="SSF46689">
    <property type="entry name" value="Homeodomain-like"/>
    <property type="match status" value="1"/>
</dbReference>
<gene>
    <name evidence="5" type="ORF">NS184_05895</name>
</gene>
<dbReference type="PROSITE" id="PS50977">
    <property type="entry name" value="HTH_TETR_2"/>
    <property type="match status" value="1"/>
</dbReference>
<evidence type="ECO:0000313" key="5">
    <source>
        <dbReference type="EMBL" id="KTR08357.1"/>
    </source>
</evidence>
<reference evidence="5 6" key="1">
    <citation type="journal article" date="2016" name="Front. Microbiol.">
        <title>Genomic Resource of Rice Seed Associated Bacteria.</title>
        <authorList>
            <person name="Midha S."/>
            <person name="Bansal K."/>
            <person name="Sharma S."/>
            <person name="Kumar N."/>
            <person name="Patil P.P."/>
            <person name="Chaudhry V."/>
            <person name="Patil P.B."/>
        </authorList>
    </citation>
    <scope>NUCLEOTIDE SEQUENCE [LARGE SCALE GENOMIC DNA]</scope>
    <source>
        <strain evidence="5 6">NS184</strain>
    </source>
</reference>
<evidence type="ECO:0000256" key="1">
    <source>
        <dbReference type="ARBA" id="ARBA00023125"/>
    </source>
</evidence>
<dbReference type="InterPro" id="IPR009057">
    <property type="entry name" value="Homeodomain-like_sf"/>
</dbReference>
<organism evidence="5 6">
    <name type="scientific">Curtobacterium luteum</name>
    <dbReference type="NCBI Taxonomy" id="33881"/>
    <lineage>
        <taxon>Bacteria</taxon>
        <taxon>Bacillati</taxon>
        <taxon>Actinomycetota</taxon>
        <taxon>Actinomycetes</taxon>
        <taxon>Micrococcales</taxon>
        <taxon>Microbacteriaceae</taxon>
        <taxon>Curtobacterium</taxon>
    </lineage>
</organism>
<dbReference type="InterPro" id="IPR050109">
    <property type="entry name" value="HTH-type_TetR-like_transc_reg"/>
</dbReference>
<dbReference type="PATRIC" id="fig|33881.3.peg.1474"/>
<dbReference type="AlphaFoldDB" id="A0A175RXT6"/>
<accession>A0A175RXT6</accession>